<evidence type="ECO:0000313" key="2">
    <source>
        <dbReference type="Proteomes" id="UP000003019"/>
    </source>
</evidence>
<gene>
    <name evidence="1" type="ORF">HMPREF9371_1435</name>
</gene>
<dbReference type="EMBL" id="AGAY01000052">
    <property type="protein sequence ID" value="EGY52331.1"/>
    <property type="molecule type" value="Genomic_DNA"/>
</dbReference>
<dbReference type="AlphaFoldDB" id="G4CIJ6"/>
<dbReference type="Proteomes" id="UP000003019">
    <property type="component" value="Unassembled WGS sequence"/>
</dbReference>
<sequence length="41" mass="4396">MGKKHRPQRKSCGFLTFLALPAQSACYSESVFPPAGTSAKP</sequence>
<organism evidence="1 2">
    <name type="scientific">Neisseria shayeganii 871</name>
    <dbReference type="NCBI Taxonomy" id="1032488"/>
    <lineage>
        <taxon>Bacteria</taxon>
        <taxon>Pseudomonadati</taxon>
        <taxon>Pseudomonadota</taxon>
        <taxon>Betaproteobacteria</taxon>
        <taxon>Neisseriales</taxon>
        <taxon>Neisseriaceae</taxon>
        <taxon>Neisseria</taxon>
    </lineage>
</organism>
<evidence type="ECO:0000313" key="1">
    <source>
        <dbReference type="EMBL" id="EGY52331.1"/>
    </source>
</evidence>
<keyword evidence="2" id="KW-1185">Reference proteome</keyword>
<accession>G4CIJ6</accession>
<reference evidence="1 2" key="1">
    <citation type="submission" date="2011-05" db="EMBL/GenBank/DDBJ databases">
        <authorList>
            <person name="Muzny D."/>
            <person name="Qin X."/>
            <person name="Deng J."/>
            <person name="Jiang H."/>
            <person name="Liu Y."/>
            <person name="Qu J."/>
            <person name="Song X.-Z."/>
            <person name="Zhang L."/>
            <person name="Thornton R."/>
            <person name="Coyle M."/>
            <person name="Francisco L."/>
            <person name="Jackson L."/>
            <person name="Javaid M."/>
            <person name="Korchina V."/>
            <person name="Kovar C."/>
            <person name="Mata R."/>
            <person name="Mathew T."/>
            <person name="Ngo R."/>
            <person name="Nguyen L."/>
            <person name="Nguyen N."/>
            <person name="Okwuonu G."/>
            <person name="Ongeri F."/>
            <person name="Pham C."/>
            <person name="Simmons D."/>
            <person name="Wilczek-Boney K."/>
            <person name="Hale W."/>
            <person name="Jakkamsetti A."/>
            <person name="Pham P."/>
            <person name="Ruth R."/>
            <person name="San Lucas F."/>
            <person name="Warren J."/>
            <person name="Zhang J."/>
            <person name="Zhao Z."/>
            <person name="Zhou C."/>
            <person name="Zhu D."/>
            <person name="Lee S."/>
            <person name="Bess C."/>
            <person name="Blankenburg K."/>
            <person name="Forbes L."/>
            <person name="Fu Q."/>
            <person name="Gubbala S."/>
            <person name="Hirani K."/>
            <person name="Jayaseelan J.C."/>
            <person name="Lara F."/>
            <person name="Munidasa M."/>
            <person name="Palculict T."/>
            <person name="Patil S."/>
            <person name="Pu L.-L."/>
            <person name="Saada N."/>
            <person name="Tang L."/>
            <person name="Weissenberger G."/>
            <person name="Zhu Y."/>
            <person name="Hemphill L."/>
            <person name="Shang Y."/>
            <person name="Youmans B."/>
            <person name="Ayvaz T."/>
            <person name="Ross M."/>
            <person name="Santibanez J."/>
            <person name="Aqrawi P."/>
            <person name="Gross S."/>
            <person name="Joshi V."/>
            <person name="Fowler G."/>
            <person name="Nazareth L."/>
            <person name="Reid J."/>
            <person name="Worley K."/>
            <person name="Petrosino J."/>
            <person name="Highlander S."/>
            <person name="Gibbs R."/>
        </authorList>
    </citation>
    <scope>NUCLEOTIDE SEQUENCE [LARGE SCALE GENOMIC DNA]</scope>
    <source>
        <strain evidence="1 2">871</strain>
    </source>
</reference>
<proteinExistence type="predicted"/>
<comment type="caution">
    <text evidence="1">The sequence shown here is derived from an EMBL/GenBank/DDBJ whole genome shotgun (WGS) entry which is preliminary data.</text>
</comment>
<dbReference type="PATRIC" id="fig|1032488.3.peg.1357"/>
<name>G4CIJ6_9NEIS</name>
<dbReference type="HOGENOM" id="CLU_3273260_0_0_4"/>
<protein>
    <submittedName>
        <fullName evidence="1">Uncharacterized protein</fullName>
    </submittedName>
</protein>